<evidence type="ECO:0000313" key="1">
    <source>
        <dbReference type="EMBL" id="COY69971.1"/>
    </source>
</evidence>
<sequence length="51" mass="5286">MPSSDVLGFANRPSRYGSAEAVMKCFAYSSWTSGLGPVVCSARQPATSSAV</sequence>
<dbReference type="AlphaFoldDB" id="A0A916LCD0"/>
<organism evidence="1 2">
    <name type="scientific">Mycobacterium tuberculosis</name>
    <dbReference type="NCBI Taxonomy" id="1773"/>
    <lineage>
        <taxon>Bacteria</taxon>
        <taxon>Bacillati</taxon>
        <taxon>Actinomycetota</taxon>
        <taxon>Actinomycetes</taxon>
        <taxon>Mycobacteriales</taxon>
        <taxon>Mycobacteriaceae</taxon>
        <taxon>Mycobacterium</taxon>
        <taxon>Mycobacterium tuberculosis complex</taxon>
    </lineage>
</organism>
<name>A0A916LCD0_MYCTX</name>
<gene>
    <name evidence="1" type="ORF">ERS007739_02987</name>
</gene>
<comment type="caution">
    <text evidence="1">The sequence shown here is derived from an EMBL/GenBank/DDBJ whole genome shotgun (WGS) entry which is preliminary data.</text>
</comment>
<proteinExistence type="predicted"/>
<dbReference type="Proteomes" id="UP000039021">
    <property type="component" value="Unassembled WGS sequence"/>
</dbReference>
<protein>
    <submittedName>
        <fullName evidence="1">Uncharacterized protein</fullName>
    </submittedName>
</protein>
<accession>A0A916LCD0</accession>
<dbReference type="EMBL" id="CSBK01001462">
    <property type="protein sequence ID" value="COY69971.1"/>
    <property type="molecule type" value="Genomic_DNA"/>
</dbReference>
<evidence type="ECO:0000313" key="2">
    <source>
        <dbReference type="Proteomes" id="UP000039021"/>
    </source>
</evidence>
<reference evidence="2" key="1">
    <citation type="submission" date="2015-03" db="EMBL/GenBank/DDBJ databases">
        <authorList>
            <consortium name="Pathogen Informatics"/>
        </authorList>
    </citation>
    <scope>NUCLEOTIDE SEQUENCE [LARGE SCALE GENOMIC DNA]</scope>
    <source>
        <strain evidence="2">N09902308</strain>
    </source>
</reference>